<dbReference type="PANTHER" id="PTHR39550:SF1">
    <property type="entry name" value="SLL0658 PROTEIN"/>
    <property type="match status" value="1"/>
</dbReference>
<feature type="transmembrane region" description="Helical" evidence="1">
    <location>
        <begin position="70"/>
        <end position="90"/>
    </location>
</feature>
<dbReference type="PANTHER" id="PTHR39550">
    <property type="entry name" value="SLL0658 PROTEIN"/>
    <property type="match status" value="1"/>
</dbReference>
<sequence length="91" mass="9969">MKNINPLVANWNLGQGESEVITLAIEEGSTAVLDDLQARKCATVLNVKLMGTLGLLLLSKRKGVVKMKRLMDILVSFFGLLFLSPVLAVWN</sequence>
<dbReference type="InterPro" id="IPR021799">
    <property type="entry name" value="PIN-like_prokaryotic"/>
</dbReference>
<dbReference type="AlphaFoldDB" id="X1AB66"/>
<evidence type="ECO:0000313" key="2">
    <source>
        <dbReference type="EMBL" id="GAG57371.1"/>
    </source>
</evidence>
<proteinExistence type="predicted"/>
<name>X1AB66_9ZZZZ</name>
<comment type="caution">
    <text evidence="2">The sequence shown here is derived from an EMBL/GenBank/DDBJ whole genome shotgun (WGS) entry which is preliminary data.</text>
</comment>
<organism evidence="2">
    <name type="scientific">marine sediment metagenome</name>
    <dbReference type="NCBI Taxonomy" id="412755"/>
    <lineage>
        <taxon>unclassified sequences</taxon>
        <taxon>metagenomes</taxon>
        <taxon>ecological metagenomes</taxon>
    </lineage>
</organism>
<evidence type="ECO:0008006" key="3">
    <source>
        <dbReference type="Google" id="ProtNLM"/>
    </source>
</evidence>
<keyword evidence="1" id="KW-0472">Membrane</keyword>
<reference evidence="2" key="1">
    <citation type="journal article" date="2014" name="Front. Microbiol.">
        <title>High frequency of phylogenetically diverse reductive dehalogenase-homologous genes in deep subseafloor sedimentary metagenomes.</title>
        <authorList>
            <person name="Kawai M."/>
            <person name="Futagami T."/>
            <person name="Toyoda A."/>
            <person name="Takaki Y."/>
            <person name="Nishi S."/>
            <person name="Hori S."/>
            <person name="Arai W."/>
            <person name="Tsubouchi T."/>
            <person name="Morono Y."/>
            <person name="Uchiyama I."/>
            <person name="Ito T."/>
            <person name="Fujiyama A."/>
            <person name="Inagaki F."/>
            <person name="Takami H."/>
        </authorList>
    </citation>
    <scope>NUCLEOTIDE SEQUENCE</scope>
    <source>
        <strain evidence="2">Expedition CK06-06</strain>
    </source>
</reference>
<protein>
    <recommendedName>
        <fullName evidence="3">DUF3368 domain-containing protein</fullName>
    </recommendedName>
</protein>
<dbReference type="Pfam" id="PF11848">
    <property type="entry name" value="DUF3368"/>
    <property type="match status" value="1"/>
</dbReference>
<gene>
    <name evidence="2" type="ORF">S01H4_19569</name>
</gene>
<keyword evidence="1" id="KW-0812">Transmembrane</keyword>
<evidence type="ECO:0000256" key="1">
    <source>
        <dbReference type="SAM" id="Phobius"/>
    </source>
</evidence>
<keyword evidence="1" id="KW-1133">Transmembrane helix</keyword>
<dbReference type="EMBL" id="BART01008735">
    <property type="protein sequence ID" value="GAG57371.1"/>
    <property type="molecule type" value="Genomic_DNA"/>
</dbReference>
<accession>X1AB66</accession>